<gene>
    <name evidence="1" type="ORF">ACFS7Y_13895</name>
</gene>
<protein>
    <submittedName>
        <fullName evidence="1">Uncharacterized protein</fullName>
    </submittedName>
</protein>
<reference evidence="2" key="1">
    <citation type="journal article" date="2019" name="Int. J. Syst. Evol. Microbiol.">
        <title>The Global Catalogue of Microorganisms (GCM) 10K type strain sequencing project: providing services to taxonomists for standard genome sequencing and annotation.</title>
        <authorList>
            <consortium name="The Broad Institute Genomics Platform"/>
            <consortium name="The Broad Institute Genome Sequencing Center for Infectious Disease"/>
            <person name="Wu L."/>
            <person name="Ma J."/>
        </authorList>
    </citation>
    <scope>NUCLEOTIDE SEQUENCE [LARGE SCALE GENOMIC DNA]</scope>
    <source>
        <strain evidence="2">KCTC 22814</strain>
    </source>
</reference>
<dbReference type="RefSeq" id="WP_380936266.1">
    <property type="nucleotide sequence ID" value="NZ_JBHUPB010000008.1"/>
</dbReference>
<evidence type="ECO:0000313" key="1">
    <source>
        <dbReference type="EMBL" id="MFD2968488.1"/>
    </source>
</evidence>
<proteinExistence type="predicted"/>
<accession>A0ABW6BIY8</accession>
<keyword evidence="2" id="KW-1185">Reference proteome</keyword>
<dbReference type="Proteomes" id="UP001597525">
    <property type="component" value="Unassembled WGS sequence"/>
</dbReference>
<organism evidence="1 2">
    <name type="scientific">Sphingobacterium bambusae</name>
    <dbReference type="NCBI Taxonomy" id="662858"/>
    <lineage>
        <taxon>Bacteria</taxon>
        <taxon>Pseudomonadati</taxon>
        <taxon>Bacteroidota</taxon>
        <taxon>Sphingobacteriia</taxon>
        <taxon>Sphingobacteriales</taxon>
        <taxon>Sphingobacteriaceae</taxon>
        <taxon>Sphingobacterium</taxon>
    </lineage>
</organism>
<dbReference type="EMBL" id="JBHUPB010000008">
    <property type="protein sequence ID" value="MFD2968488.1"/>
    <property type="molecule type" value="Genomic_DNA"/>
</dbReference>
<evidence type="ECO:0000313" key="2">
    <source>
        <dbReference type="Proteomes" id="UP001597525"/>
    </source>
</evidence>
<comment type="caution">
    <text evidence="1">The sequence shown here is derived from an EMBL/GenBank/DDBJ whole genome shotgun (WGS) entry which is preliminary data.</text>
</comment>
<sequence length="90" mass="10752">IFLKELFSPPRRALAFYISWHHCPNYLVCFPPSRWDCKGRRLFWIRKIKLNFFFDALSGFLTVETPFVKGFFHLLFFAFQSSLPCGVVQR</sequence>
<feature type="non-terminal residue" evidence="1">
    <location>
        <position position="1"/>
    </location>
</feature>
<name>A0ABW6BIY8_9SPHI</name>